<dbReference type="InterPro" id="IPR003680">
    <property type="entry name" value="Flavodoxin_fold"/>
</dbReference>
<gene>
    <name evidence="6" type="primary">azoR</name>
    <name evidence="8" type="ORF">AB4874_05295</name>
</gene>
<dbReference type="EMBL" id="JBFRYC010000002">
    <property type="protein sequence ID" value="MEX1661067.1"/>
    <property type="molecule type" value="Genomic_DNA"/>
</dbReference>
<comment type="cofactor">
    <cofactor evidence="6">
        <name>FMN</name>
        <dbReference type="ChEBI" id="CHEBI:58210"/>
    </cofactor>
    <text evidence="6">Binds 1 FMN per subunit.</text>
</comment>
<dbReference type="PANTHER" id="PTHR43741">
    <property type="entry name" value="FMN-DEPENDENT NADH-AZOREDUCTASE 1"/>
    <property type="match status" value="1"/>
</dbReference>
<keyword evidence="3 6" id="KW-0560">Oxidoreductase</keyword>
<comment type="function">
    <text evidence="6">Also exhibits azoreductase activity. Catalyzes the reductive cleavage of the azo bond in aromatic azo compounds to the corresponding amines.</text>
</comment>
<comment type="subunit">
    <text evidence="6">Homodimer.</text>
</comment>
<dbReference type="EC" id="1.7.1.17" evidence="6"/>
<dbReference type="InterPro" id="IPR023048">
    <property type="entry name" value="NADH:quinone_OxRdtase_FMN_depd"/>
</dbReference>
<evidence type="ECO:0000313" key="9">
    <source>
        <dbReference type="Proteomes" id="UP001557465"/>
    </source>
</evidence>
<comment type="caution">
    <text evidence="6">Lacks conserved residue(s) required for the propagation of feature annotation.</text>
</comment>
<dbReference type="EC" id="1.6.5.-" evidence="6"/>
<dbReference type="Pfam" id="PF02525">
    <property type="entry name" value="Flavodoxin_2"/>
    <property type="match status" value="1"/>
</dbReference>
<evidence type="ECO:0000256" key="2">
    <source>
        <dbReference type="ARBA" id="ARBA00022643"/>
    </source>
</evidence>
<keyword evidence="4 6" id="KW-0520">NAD</keyword>
<keyword evidence="2 6" id="KW-0288">FMN</keyword>
<dbReference type="SUPFAM" id="SSF52218">
    <property type="entry name" value="Flavoproteins"/>
    <property type="match status" value="1"/>
</dbReference>
<name>A0ABV3THN0_9RHOB</name>
<accession>A0ABV3THN0</accession>
<comment type="catalytic activity">
    <reaction evidence="5">
        <text>N,N-dimethyl-1,4-phenylenediamine + anthranilate + 2 NAD(+) = 2-(4-dimethylaminophenyl)diazenylbenzoate + 2 NADH + 2 H(+)</text>
        <dbReference type="Rhea" id="RHEA:55872"/>
        <dbReference type="ChEBI" id="CHEBI:15378"/>
        <dbReference type="ChEBI" id="CHEBI:15783"/>
        <dbReference type="ChEBI" id="CHEBI:16567"/>
        <dbReference type="ChEBI" id="CHEBI:57540"/>
        <dbReference type="ChEBI" id="CHEBI:57945"/>
        <dbReference type="ChEBI" id="CHEBI:71579"/>
        <dbReference type="EC" id="1.7.1.17"/>
    </reaction>
    <physiologicalReaction direction="right-to-left" evidence="5">
        <dbReference type="Rhea" id="RHEA:55874"/>
    </physiologicalReaction>
</comment>
<comment type="similarity">
    <text evidence="6">Belongs to the azoreductase type 1 family.</text>
</comment>
<dbReference type="InterPro" id="IPR029039">
    <property type="entry name" value="Flavoprotein-like_sf"/>
</dbReference>
<proteinExistence type="inferred from homology"/>
<organism evidence="8 9">
    <name type="scientific">Thioclava arctica</name>
    <dbReference type="NCBI Taxonomy" id="3238301"/>
    <lineage>
        <taxon>Bacteria</taxon>
        <taxon>Pseudomonadati</taxon>
        <taxon>Pseudomonadota</taxon>
        <taxon>Alphaproteobacteria</taxon>
        <taxon>Rhodobacterales</taxon>
        <taxon>Paracoccaceae</taxon>
        <taxon>Thioclava</taxon>
    </lineage>
</organism>
<dbReference type="PANTHER" id="PTHR43741:SF2">
    <property type="entry name" value="FMN-DEPENDENT NADH:QUINONE OXIDOREDUCTASE"/>
    <property type="match status" value="1"/>
</dbReference>
<comment type="function">
    <text evidence="6">Quinone reductase that provides resistance to thiol-specific stress caused by electrophilic quinones.</text>
</comment>
<evidence type="ECO:0000256" key="4">
    <source>
        <dbReference type="ARBA" id="ARBA00023027"/>
    </source>
</evidence>
<protein>
    <recommendedName>
        <fullName evidence="6">FMN dependent NADH:quinone oxidoreductase</fullName>
        <ecNumber evidence="6">1.6.5.-</ecNumber>
    </recommendedName>
    <alternativeName>
        <fullName evidence="6">Azo-dye reductase</fullName>
    </alternativeName>
    <alternativeName>
        <fullName evidence="6">FMN-dependent NADH-azo compound oxidoreductase</fullName>
    </alternativeName>
    <alternativeName>
        <fullName evidence="6">FMN-dependent NADH-azoreductase</fullName>
        <ecNumber evidence="6">1.7.1.17</ecNumber>
    </alternativeName>
</protein>
<dbReference type="Proteomes" id="UP001557465">
    <property type="component" value="Unassembled WGS sequence"/>
</dbReference>
<keyword evidence="1 6" id="KW-0285">Flavoprotein</keyword>
<feature type="domain" description="Flavodoxin-like fold" evidence="7">
    <location>
        <begin position="3"/>
        <end position="185"/>
    </location>
</feature>
<dbReference type="Gene3D" id="3.40.50.360">
    <property type="match status" value="1"/>
</dbReference>
<evidence type="ECO:0000256" key="3">
    <source>
        <dbReference type="ARBA" id="ARBA00023002"/>
    </source>
</evidence>
<evidence type="ECO:0000256" key="5">
    <source>
        <dbReference type="ARBA" id="ARBA00048542"/>
    </source>
</evidence>
<evidence type="ECO:0000256" key="1">
    <source>
        <dbReference type="ARBA" id="ARBA00022630"/>
    </source>
</evidence>
<evidence type="ECO:0000259" key="7">
    <source>
        <dbReference type="Pfam" id="PF02525"/>
    </source>
</evidence>
<reference evidence="8 9" key="1">
    <citation type="journal article" date="2011" name="Int. J. Syst. Evol. Microbiol.">
        <title>Zhongshania antarctica gen. nov., sp. nov. and Zhongshania guokunii sp. nov., gammaproteobacteria respectively isolated from coastal attached (fast) ice and surface seawater of the Antarctic.</title>
        <authorList>
            <person name="Li H.J."/>
            <person name="Zhang X.Y."/>
            <person name="Chen C.X."/>
            <person name="Zhang Y.J."/>
            <person name="Gao Z.M."/>
            <person name="Yu Y."/>
            <person name="Chen X.L."/>
            <person name="Chen B."/>
            <person name="Zhang Y.Z."/>
        </authorList>
    </citation>
    <scope>NUCLEOTIDE SEQUENCE [LARGE SCALE GENOMIC DNA]</scope>
    <source>
        <strain evidence="8 9">15-R06ZXC-3</strain>
    </source>
</reference>
<keyword evidence="9" id="KW-1185">Reference proteome</keyword>
<sequence length="190" mass="20033">MTSILRIDSSIKGDASITRRLTAKITDHLGGDVSVRDTTKLPLIDGNWIGAAYTPADQRSEAQKEQLALSDALIAELKAADTLVIGMPLYNFGVTGPLKAWIDMICRVGETFRYTESGPEGLVAPKRVFIAYAAGGVPHGSGFDHASGYLRQVLGFIGLTDLTFVAAEGVAVDEAVAIAKAEEQIAGLAA</sequence>
<dbReference type="HAMAP" id="MF_01216">
    <property type="entry name" value="Azoreductase_type1"/>
    <property type="match status" value="1"/>
</dbReference>
<evidence type="ECO:0000313" key="8">
    <source>
        <dbReference type="EMBL" id="MEX1661067.1"/>
    </source>
</evidence>
<comment type="catalytic activity">
    <reaction evidence="6">
        <text>2 a quinone + NADH + H(+) = 2 a 1,4-benzosemiquinone + NAD(+)</text>
        <dbReference type="Rhea" id="RHEA:65952"/>
        <dbReference type="ChEBI" id="CHEBI:15378"/>
        <dbReference type="ChEBI" id="CHEBI:57540"/>
        <dbReference type="ChEBI" id="CHEBI:57945"/>
        <dbReference type="ChEBI" id="CHEBI:132124"/>
        <dbReference type="ChEBI" id="CHEBI:134225"/>
    </reaction>
</comment>
<dbReference type="RefSeq" id="WP_368391204.1">
    <property type="nucleotide sequence ID" value="NZ_JBFRYC010000002.1"/>
</dbReference>
<comment type="caution">
    <text evidence="8">The sequence shown here is derived from an EMBL/GenBank/DDBJ whole genome shotgun (WGS) entry which is preliminary data.</text>
</comment>
<dbReference type="InterPro" id="IPR050104">
    <property type="entry name" value="FMN-dep_NADH:Q_OxRdtase_AzoR1"/>
</dbReference>
<feature type="binding site" evidence="6">
    <location>
        <position position="10"/>
    </location>
    <ligand>
        <name>FMN</name>
        <dbReference type="ChEBI" id="CHEBI:58210"/>
    </ligand>
</feature>
<evidence type="ECO:0000256" key="6">
    <source>
        <dbReference type="HAMAP-Rule" id="MF_01216"/>
    </source>
</evidence>